<keyword evidence="10" id="KW-0969">Cilium</keyword>
<gene>
    <name evidence="18" type="ORF">Ssi02_21590</name>
</gene>
<feature type="domain" description="HYDIN/VesB/CFA65-like Ig-like" evidence="17">
    <location>
        <begin position="928"/>
        <end position="1000"/>
    </location>
</feature>
<evidence type="ECO:0000256" key="14">
    <source>
        <dbReference type="SAM" id="SignalP"/>
    </source>
</evidence>
<keyword evidence="7 13" id="KW-0645">Protease</keyword>
<dbReference type="SUPFAM" id="SSF49785">
    <property type="entry name" value="Galactose-binding domain-like"/>
    <property type="match status" value="1"/>
</dbReference>
<keyword evidence="9 13" id="KW-0720">Serine protease</keyword>
<evidence type="ECO:0000256" key="11">
    <source>
        <dbReference type="ARBA" id="ARBA00023273"/>
    </source>
</evidence>
<comment type="similarity">
    <text evidence="4 13">Belongs to the peptidase S8 family.</text>
</comment>
<evidence type="ECO:0000256" key="8">
    <source>
        <dbReference type="ARBA" id="ARBA00022801"/>
    </source>
</evidence>
<dbReference type="Gene3D" id="2.60.120.430">
    <property type="entry name" value="Galactose-binding lectin"/>
    <property type="match status" value="1"/>
</dbReference>
<dbReference type="PROSITE" id="PS00138">
    <property type="entry name" value="SUBTILASE_SER"/>
    <property type="match status" value="1"/>
</dbReference>
<dbReference type="GO" id="GO:0004556">
    <property type="term" value="F:alpha-amylase activity"/>
    <property type="evidence" value="ECO:0007669"/>
    <property type="project" value="UniProtKB-EC"/>
</dbReference>
<evidence type="ECO:0000256" key="12">
    <source>
        <dbReference type="ARBA" id="ARBA00030238"/>
    </source>
</evidence>
<evidence type="ECO:0000259" key="15">
    <source>
        <dbReference type="Pfam" id="PF00082"/>
    </source>
</evidence>
<dbReference type="GO" id="GO:0030246">
    <property type="term" value="F:carbohydrate binding"/>
    <property type="evidence" value="ECO:0007669"/>
    <property type="project" value="InterPro"/>
</dbReference>
<dbReference type="RefSeq" id="WP_204024318.1">
    <property type="nucleotide sequence ID" value="NZ_BOOW01000012.1"/>
</dbReference>
<dbReference type="Gene3D" id="2.60.40.10">
    <property type="entry name" value="Immunoglobulins"/>
    <property type="match status" value="1"/>
</dbReference>
<feature type="active site" description="Charge relay system" evidence="13">
    <location>
        <position position="195"/>
    </location>
</feature>
<dbReference type="AlphaFoldDB" id="A0A919RE32"/>
<dbReference type="InterPro" id="IPR013784">
    <property type="entry name" value="Carb-bd-like_fold"/>
</dbReference>
<comment type="caution">
    <text evidence="18">The sequence shown here is derived from an EMBL/GenBank/DDBJ whole genome shotgun (WGS) entry which is preliminary data.</text>
</comment>
<evidence type="ECO:0000256" key="1">
    <source>
        <dbReference type="ARBA" id="ARBA00000548"/>
    </source>
</evidence>
<evidence type="ECO:0000256" key="10">
    <source>
        <dbReference type="ARBA" id="ARBA00023069"/>
    </source>
</evidence>
<dbReference type="InterPro" id="IPR008979">
    <property type="entry name" value="Galactose-bd-like_sf"/>
</dbReference>
<keyword evidence="6" id="KW-0963">Cytoplasm</keyword>
<dbReference type="Gene3D" id="3.40.50.200">
    <property type="entry name" value="Peptidase S8/S53 domain"/>
    <property type="match status" value="1"/>
</dbReference>
<dbReference type="Proteomes" id="UP000606172">
    <property type="component" value="Unassembled WGS sequence"/>
</dbReference>
<dbReference type="PANTHER" id="PTHR43806">
    <property type="entry name" value="PEPTIDASE S8"/>
    <property type="match status" value="1"/>
</dbReference>
<dbReference type="GO" id="GO:0005737">
    <property type="term" value="C:cytoplasm"/>
    <property type="evidence" value="ECO:0007669"/>
    <property type="project" value="UniProtKB-SubCell"/>
</dbReference>
<evidence type="ECO:0000313" key="19">
    <source>
        <dbReference type="Proteomes" id="UP000606172"/>
    </source>
</evidence>
<feature type="domain" description="Peptidase S8/S53" evidence="15">
    <location>
        <begin position="186"/>
        <end position="456"/>
    </location>
</feature>
<dbReference type="InterPro" id="IPR036852">
    <property type="entry name" value="Peptidase_S8/S53_dom_sf"/>
</dbReference>
<comment type="subcellular location">
    <subcellularLocation>
        <location evidence="2">Cell projection</location>
        <location evidence="2">Cilium</location>
    </subcellularLocation>
    <subcellularLocation>
        <location evidence="3">Cytoplasm</location>
    </subcellularLocation>
</comment>
<keyword evidence="8 13" id="KW-0378">Hydrolase</keyword>
<organism evidence="18 19">
    <name type="scientific">Sinosporangium siamense</name>
    <dbReference type="NCBI Taxonomy" id="1367973"/>
    <lineage>
        <taxon>Bacteria</taxon>
        <taxon>Bacillati</taxon>
        <taxon>Actinomycetota</taxon>
        <taxon>Actinomycetes</taxon>
        <taxon>Streptosporangiales</taxon>
        <taxon>Streptosporangiaceae</taxon>
        <taxon>Sinosporangium</taxon>
    </lineage>
</organism>
<dbReference type="GO" id="GO:0006508">
    <property type="term" value="P:proteolysis"/>
    <property type="evidence" value="ECO:0007669"/>
    <property type="project" value="UniProtKB-KW"/>
</dbReference>
<dbReference type="InterPro" id="IPR023828">
    <property type="entry name" value="Peptidase_S8_Ser-AS"/>
</dbReference>
<dbReference type="GO" id="GO:0005975">
    <property type="term" value="P:carbohydrate metabolic process"/>
    <property type="evidence" value="ECO:0007669"/>
    <property type="project" value="UniProtKB-ARBA"/>
</dbReference>
<dbReference type="SUPFAM" id="SSF49464">
    <property type="entry name" value="Carboxypeptidase regulatory domain-like"/>
    <property type="match status" value="1"/>
</dbReference>
<evidence type="ECO:0000259" key="17">
    <source>
        <dbReference type="Pfam" id="PF22544"/>
    </source>
</evidence>
<dbReference type="Gene3D" id="2.60.40.1120">
    <property type="entry name" value="Carboxypeptidase-like, regulatory domain"/>
    <property type="match status" value="3"/>
</dbReference>
<evidence type="ECO:0000313" key="18">
    <source>
        <dbReference type="EMBL" id="GII91928.1"/>
    </source>
</evidence>
<evidence type="ECO:0000256" key="5">
    <source>
        <dbReference type="ARBA" id="ARBA00012595"/>
    </source>
</evidence>
<proteinExistence type="inferred from homology"/>
<evidence type="ECO:0000256" key="2">
    <source>
        <dbReference type="ARBA" id="ARBA00004138"/>
    </source>
</evidence>
<feature type="active site" description="Charge relay system" evidence="13">
    <location>
        <position position="243"/>
    </location>
</feature>
<dbReference type="InterPro" id="IPR021720">
    <property type="entry name" value="Malectin_dom"/>
</dbReference>
<dbReference type="GO" id="GO:0004252">
    <property type="term" value="F:serine-type endopeptidase activity"/>
    <property type="evidence" value="ECO:0007669"/>
    <property type="project" value="UniProtKB-UniRule"/>
</dbReference>
<evidence type="ECO:0000256" key="13">
    <source>
        <dbReference type="PROSITE-ProRule" id="PRU01240"/>
    </source>
</evidence>
<dbReference type="InterPro" id="IPR000209">
    <property type="entry name" value="Peptidase_S8/S53_dom"/>
</dbReference>
<dbReference type="Pfam" id="PF22544">
    <property type="entry name" value="HYDIN_VesB_CFA65-like_Ig"/>
    <property type="match status" value="1"/>
</dbReference>
<sequence>MSRSPRRWRPMLLATLTALTLIAPQGTAQAAPDPGPEAAPTSAKVDKTLRAELSEGRAAGFVVRLKEGADLSAAAKATAKADKGAQVFAAKSAYAAKSQAGLRALLTSRKAEFTPFWIVNAVKVKGDAKLAGEIAALPEVHSLEPVRDLPRPKATPGKELPKVNAVEWNIDRVNAPKVWNELGVKGDGIVVAGIDTGVQYDHPALVEKYRGRKADGTFDHNYNWVAVGSDCRTPTEPCDWLGHGTHTMGTMVGGTPTDAVGVAPDAKWIAASVCGLEYCSEEAMIEAGQWMLAPTDLNGRNPRPDLAPHVVNNSWGGWRTPNPWWYKPVLDAWVAAGIFPAFSGGNSGPNCATSGSPGDNAEAYSAGAFDTYNAIAPFSSRGASGDGEVKPNIAAPGVNVRSTGLGSAYYSRSGTSMASPHVAAAVALIWSAVPRLKGDIGATRDLLDSTAIDVDDTSCGGTAANNNVWGEGKLDVFAAVNAAPALTAGVRGTVTSGSAPVGDVAITLAGPSKRKAVTKADGTYALSNLRAGTYRITTRKFGYDPAEATVTVADGQNAVQDLTLTLQPRHAVTGTVTDEGAPLSTVSIEAAGTPEKAVTDAAGRYRLSLPAGTYTLKLTLPAGRCGRAVDVEVAVTGDTTKDIALPRRTDRFGYGCVIGKEPHVAGTAKLPLMGRGAATSVALPFAFPFYGVNHAKVWVGIGGTLDFDENRRSWSNSPLPSNHRTAAVLPFWDDVVVDDRAGVYTAVQGTAPRRSFIVEWRDVTFNGQPDVRFSFSAVLGESGTISFRYHGVGHELTRGSSATIGLEHRDGTGFPFTYNAPVLGEGQSITFTSPHGVLAGTVSDANDGKPLAGAKVAVGDTHTATTGQDGVYLVQVPVGDHQVTVGKEHYGAQSRPATVTAGGYTSLDAALITGRVNASLAEADLLTPANSTKSADLLLTNLGSTATPFTLSGEPAGSWLTATPAAGTLAPGASTTVKVTVNSAGIPAGTYRRGTLSVNSASGRNPRIDIPVTMVIPGTRLAVDAGGTRDVTDSTGERWTADRAHTAGGHGYVSTRNRTHSTRAVIKGTADQALFQRAREGMSEYRFDNLANGYYTVELGFADTRNTRPERRVFDVYAEGDLAVPALDLAQEVGVRTATVRQYTVKVTDGQLNVRFTPRTGTPILNTIRVSDRPDKTTP</sequence>
<name>A0A919RE32_9ACTN</name>
<dbReference type="InterPro" id="IPR008969">
    <property type="entry name" value="CarboxyPept-like_regulatory"/>
</dbReference>
<feature type="domain" description="Malectin" evidence="16">
    <location>
        <begin position="1021"/>
        <end position="1174"/>
    </location>
</feature>
<keyword evidence="11" id="KW-0966">Cell projection</keyword>
<dbReference type="InterPro" id="IPR050131">
    <property type="entry name" value="Peptidase_S8_subtilisin-like"/>
</dbReference>
<dbReference type="PROSITE" id="PS51892">
    <property type="entry name" value="SUBTILASE"/>
    <property type="match status" value="1"/>
</dbReference>
<dbReference type="Pfam" id="PF13620">
    <property type="entry name" value="CarboxypepD_reg"/>
    <property type="match status" value="3"/>
</dbReference>
<reference evidence="18" key="1">
    <citation type="submission" date="2021-01" db="EMBL/GenBank/DDBJ databases">
        <title>Whole genome shotgun sequence of Sinosporangium siamense NBRC 109515.</title>
        <authorList>
            <person name="Komaki H."/>
            <person name="Tamura T."/>
        </authorList>
    </citation>
    <scope>NUCLEOTIDE SEQUENCE</scope>
    <source>
        <strain evidence="18">NBRC 109515</strain>
    </source>
</reference>
<dbReference type="Pfam" id="PF00082">
    <property type="entry name" value="Peptidase_S8"/>
    <property type="match status" value="1"/>
</dbReference>
<dbReference type="PANTHER" id="PTHR43806:SF11">
    <property type="entry name" value="CEREVISIN-RELATED"/>
    <property type="match status" value="1"/>
</dbReference>
<keyword evidence="14" id="KW-0732">Signal</keyword>
<feature type="chain" id="PRO_5037573225" description="alpha-amylase" evidence="14">
    <location>
        <begin position="31"/>
        <end position="1179"/>
    </location>
</feature>
<comment type="catalytic activity">
    <reaction evidence="1">
        <text>Endohydrolysis of (1-&gt;4)-alpha-D-glucosidic linkages in polysaccharides containing three or more (1-&gt;4)-alpha-linked D-glucose units.</text>
        <dbReference type="EC" id="3.2.1.1"/>
    </reaction>
</comment>
<protein>
    <recommendedName>
        <fullName evidence="5">alpha-amylase</fullName>
        <ecNumber evidence="5">3.2.1.1</ecNumber>
    </recommendedName>
    <alternativeName>
        <fullName evidence="12">1,4-alpha-D-glucan glucanohydrolase</fullName>
    </alternativeName>
</protein>
<keyword evidence="19" id="KW-1185">Reference proteome</keyword>
<feature type="active site" description="Charge relay system" evidence="13">
    <location>
        <position position="416"/>
    </location>
</feature>
<dbReference type="InterPro" id="IPR053879">
    <property type="entry name" value="HYDIN_VesB_CFA65-like_Ig"/>
</dbReference>
<dbReference type="EMBL" id="BOOW01000012">
    <property type="protein sequence ID" value="GII91928.1"/>
    <property type="molecule type" value="Genomic_DNA"/>
</dbReference>
<dbReference type="EC" id="3.2.1.1" evidence="5"/>
<feature type="signal peptide" evidence="14">
    <location>
        <begin position="1"/>
        <end position="30"/>
    </location>
</feature>
<dbReference type="InterPro" id="IPR013783">
    <property type="entry name" value="Ig-like_fold"/>
</dbReference>
<dbReference type="Pfam" id="PF11721">
    <property type="entry name" value="Malectin"/>
    <property type="match status" value="1"/>
</dbReference>
<evidence type="ECO:0000256" key="4">
    <source>
        <dbReference type="ARBA" id="ARBA00011073"/>
    </source>
</evidence>
<dbReference type="InterPro" id="IPR015500">
    <property type="entry name" value="Peptidase_S8_subtilisin-rel"/>
</dbReference>
<evidence type="ECO:0000256" key="9">
    <source>
        <dbReference type="ARBA" id="ARBA00022825"/>
    </source>
</evidence>
<dbReference type="SUPFAM" id="SSF49452">
    <property type="entry name" value="Starch-binding domain-like"/>
    <property type="match status" value="2"/>
</dbReference>
<evidence type="ECO:0000256" key="6">
    <source>
        <dbReference type="ARBA" id="ARBA00022490"/>
    </source>
</evidence>
<evidence type="ECO:0000259" key="16">
    <source>
        <dbReference type="Pfam" id="PF11721"/>
    </source>
</evidence>
<accession>A0A919RE32</accession>
<dbReference type="PRINTS" id="PR00723">
    <property type="entry name" value="SUBTILISIN"/>
</dbReference>
<evidence type="ECO:0000256" key="7">
    <source>
        <dbReference type="ARBA" id="ARBA00022670"/>
    </source>
</evidence>
<evidence type="ECO:0000256" key="3">
    <source>
        <dbReference type="ARBA" id="ARBA00004496"/>
    </source>
</evidence>
<dbReference type="SUPFAM" id="SSF52743">
    <property type="entry name" value="Subtilisin-like"/>
    <property type="match status" value="1"/>
</dbReference>